<proteinExistence type="predicted"/>
<sequence length="141" mass="14408">MNMDDFGAPTINYGAQAIGLDQPAADIEVQQDQRPKLPKGAAWNPDGNVVLSLRHPVTLTATGPGGDVGSVISTLSFSPLTGADVMRAQAAKGGMAGSMNGLIQASTGLVGFIGEDVLKRLDARDYLAAAAIVGVFTDPGQ</sequence>
<evidence type="ECO:0000313" key="1">
    <source>
        <dbReference type="EMBL" id="MBB2160084.1"/>
    </source>
</evidence>
<comment type="caution">
    <text evidence="1">The sequence shown here is derived from an EMBL/GenBank/DDBJ whole genome shotgun (WGS) entry which is preliminary data.</text>
</comment>
<accession>A0A7W4ICA4</accession>
<dbReference type="RefSeq" id="WP_182996946.1">
    <property type="nucleotide sequence ID" value="NZ_JABEQJ010000008.1"/>
</dbReference>
<protein>
    <submittedName>
        <fullName evidence="1">Phage tail assembly protein</fullName>
    </submittedName>
</protein>
<evidence type="ECO:0000313" key="2">
    <source>
        <dbReference type="Proteomes" id="UP000589085"/>
    </source>
</evidence>
<dbReference type="AlphaFoldDB" id="A0A7W4ICA4"/>
<gene>
    <name evidence="1" type="ORF">HLH48_07840</name>
</gene>
<organism evidence="1 2">
    <name type="scientific">Gluconacetobacter sacchari</name>
    <dbReference type="NCBI Taxonomy" id="92759"/>
    <lineage>
        <taxon>Bacteria</taxon>
        <taxon>Pseudomonadati</taxon>
        <taxon>Pseudomonadota</taxon>
        <taxon>Alphaproteobacteria</taxon>
        <taxon>Acetobacterales</taxon>
        <taxon>Acetobacteraceae</taxon>
        <taxon>Gluconacetobacter</taxon>
    </lineage>
</organism>
<dbReference type="EMBL" id="JABEQJ010000008">
    <property type="protein sequence ID" value="MBB2160084.1"/>
    <property type="molecule type" value="Genomic_DNA"/>
</dbReference>
<name>A0A7W4ICA4_9PROT</name>
<reference evidence="1 2" key="1">
    <citation type="submission" date="2020-04" db="EMBL/GenBank/DDBJ databases">
        <title>Description of novel Gluconacetobacter.</title>
        <authorList>
            <person name="Sombolestani A."/>
        </authorList>
    </citation>
    <scope>NUCLEOTIDE SEQUENCE [LARGE SCALE GENOMIC DNA]</scope>
    <source>
        <strain evidence="1 2">LMG 19747</strain>
    </source>
</reference>
<dbReference type="Proteomes" id="UP000589085">
    <property type="component" value="Unassembled WGS sequence"/>
</dbReference>